<reference evidence="9 10" key="1">
    <citation type="submission" date="2019-02" db="EMBL/GenBank/DDBJ databases">
        <authorList>
            <person name="Fomenkov A."/>
            <person name="Dubinina G."/>
            <person name="Grabovich M."/>
            <person name="Vincze T."/>
            <person name="Roberts R.J."/>
        </authorList>
    </citation>
    <scope>NUCLEOTIDE SEQUENCE [LARGE SCALE GENOMIC DNA]</scope>
    <source>
        <strain evidence="9 10">P</strain>
    </source>
</reference>
<feature type="transmembrane region" description="Helical" evidence="8">
    <location>
        <begin position="132"/>
        <end position="151"/>
    </location>
</feature>
<evidence type="ECO:0000313" key="10">
    <source>
        <dbReference type="Proteomes" id="UP000323824"/>
    </source>
</evidence>
<protein>
    <recommendedName>
        <fullName evidence="8">Putative manganese efflux pump MntP</fullName>
    </recommendedName>
</protein>
<evidence type="ECO:0000256" key="7">
    <source>
        <dbReference type="ARBA" id="ARBA00023211"/>
    </source>
</evidence>
<keyword evidence="7 8" id="KW-0464">Manganese</keyword>
<dbReference type="EMBL" id="CP035807">
    <property type="protein sequence ID" value="QEN04287.1"/>
    <property type="molecule type" value="Genomic_DNA"/>
</dbReference>
<sequence length="185" mass="20107">MSSLEIILIGIILALDAFAVSISCGLSKKEVTLKEKLKVSFFFGGFQAIMPIIGYYVGNILPFNIDSLDHWIAFSLLTLIGIHMIKESVDSTKQCKINMFRTKTLLLAAIATSIDALAAGFSIYLLDANIELLIISTGLITFVLSYLGVQLGKRLGHISGIKVDLYSGVILILIGIKIVIEHSFG</sequence>
<feature type="transmembrane region" description="Helical" evidence="8">
    <location>
        <begin position="105"/>
        <end position="126"/>
    </location>
</feature>
<dbReference type="PANTHER" id="PTHR35529">
    <property type="entry name" value="MANGANESE EFFLUX PUMP MNTP-RELATED"/>
    <property type="match status" value="1"/>
</dbReference>
<gene>
    <name evidence="8" type="primary">mntP</name>
    <name evidence="9" type="ORF">EW093_06085</name>
</gene>
<proteinExistence type="inferred from homology"/>
<keyword evidence="1 8" id="KW-0813">Transport</keyword>
<dbReference type="InterPro" id="IPR003810">
    <property type="entry name" value="Mntp/YtaF"/>
</dbReference>
<dbReference type="HAMAP" id="MF_01521">
    <property type="entry name" value="MntP_pump"/>
    <property type="match status" value="1"/>
</dbReference>
<feature type="transmembrane region" description="Helical" evidence="8">
    <location>
        <begin position="70"/>
        <end position="85"/>
    </location>
</feature>
<comment type="subcellular location">
    <subcellularLocation>
        <location evidence="8">Cell membrane</location>
        <topology evidence="8">Multi-pass membrane protein</topology>
    </subcellularLocation>
</comment>
<name>A0A5C1Q9Z3_9SPIO</name>
<evidence type="ECO:0000313" key="9">
    <source>
        <dbReference type="EMBL" id="QEN04287.1"/>
    </source>
</evidence>
<comment type="function">
    <text evidence="8">Probably functions as a manganese efflux pump.</text>
</comment>
<accession>A0A5C1Q9Z3</accession>
<dbReference type="GO" id="GO:0005886">
    <property type="term" value="C:plasma membrane"/>
    <property type="evidence" value="ECO:0007669"/>
    <property type="project" value="UniProtKB-SubCell"/>
</dbReference>
<dbReference type="InterPro" id="IPR022929">
    <property type="entry name" value="Put_MntP"/>
</dbReference>
<keyword evidence="5 8" id="KW-0406">Ion transport</keyword>
<evidence type="ECO:0000256" key="8">
    <source>
        <dbReference type="HAMAP-Rule" id="MF_01521"/>
    </source>
</evidence>
<dbReference type="AlphaFoldDB" id="A0A5C1Q9Z3"/>
<feature type="transmembrane region" description="Helical" evidence="8">
    <location>
        <begin position="163"/>
        <end position="180"/>
    </location>
</feature>
<reference evidence="9 10" key="2">
    <citation type="submission" date="2019-09" db="EMBL/GenBank/DDBJ databases">
        <title>Complete Genome Sequence and Methylome Analysis of free living Spirochaetas.</title>
        <authorList>
            <person name="Leshcheva N."/>
            <person name="Mikheeva N."/>
        </authorList>
    </citation>
    <scope>NUCLEOTIDE SEQUENCE [LARGE SCALE GENOMIC DNA]</scope>
    <source>
        <strain evidence="9 10">P</strain>
    </source>
</reference>
<keyword evidence="3 8" id="KW-0812">Transmembrane</keyword>
<dbReference type="Pfam" id="PF02659">
    <property type="entry name" value="Mntp"/>
    <property type="match status" value="1"/>
</dbReference>
<dbReference type="OrthoDB" id="9811590at2"/>
<dbReference type="PANTHER" id="PTHR35529:SF1">
    <property type="entry name" value="MANGANESE EFFLUX PUMP MNTP-RELATED"/>
    <property type="match status" value="1"/>
</dbReference>
<keyword evidence="6 8" id="KW-0472">Membrane</keyword>
<keyword evidence="4 8" id="KW-1133">Transmembrane helix</keyword>
<evidence type="ECO:0000256" key="4">
    <source>
        <dbReference type="ARBA" id="ARBA00022989"/>
    </source>
</evidence>
<organism evidence="9 10">
    <name type="scientific">Thiospirochaeta perfilievii</name>
    <dbReference type="NCBI Taxonomy" id="252967"/>
    <lineage>
        <taxon>Bacteria</taxon>
        <taxon>Pseudomonadati</taxon>
        <taxon>Spirochaetota</taxon>
        <taxon>Spirochaetia</taxon>
        <taxon>Spirochaetales</taxon>
        <taxon>Spirochaetaceae</taxon>
        <taxon>Thiospirochaeta</taxon>
    </lineage>
</organism>
<keyword evidence="2 8" id="KW-1003">Cell membrane</keyword>
<dbReference type="RefSeq" id="WP_149567535.1">
    <property type="nucleotide sequence ID" value="NZ_CP035807.1"/>
</dbReference>
<keyword evidence="10" id="KW-1185">Reference proteome</keyword>
<evidence type="ECO:0000256" key="3">
    <source>
        <dbReference type="ARBA" id="ARBA00022692"/>
    </source>
</evidence>
<evidence type="ECO:0000256" key="1">
    <source>
        <dbReference type="ARBA" id="ARBA00022448"/>
    </source>
</evidence>
<evidence type="ECO:0000256" key="2">
    <source>
        <dbReference type="ARBA" id="ARBA00022475"/>
    </source>
</evidence>
<evidence type="ECO:0000256" key="6">
    <source>
        <dbReference type="ARBA" id="ARBA00023136"/>
    </source>
</evidence>
<dbReference type="Proteomes" id="UP000323824">
    <property type="component" value="Chromosome"/>
</dbReference>
<feature type="transmembrane region" description="Helical" evidence="8">
    <location>
        <begin position="6"/>
        <end position="27"/>
    </location>
</feature>
<dbReference type="KEGG" id="sper:EW093_06085"/>
<feature type="transmembrane region" description="Helical" evidence="8">
    <location>
        <begin position="39"/>
        <end position="58"/>
    </location>
</feature>
<dbReference type="GO" id="GO:0005384">
    <property type="term" value="F:manganese ion transmembrane transporter activity"/>
    <property type="evidence" value="ECO:0007669"/>
    <property type="project" value="UniProtKB-UniRule"/>
</dbReference>
<comment type="similarity">
    <text evidence="8">Belongs to the MntP (TC 9.B.29) family.</text>
</comment>
<evidence type="ECO:0000256" key="5">
    <source>
        <dbReference type="ARBA" id="ARBA00023065"/>
    </source>
</evidence>